<keyword evidence="11" id="KW-1185">Reference proteome</keyword>
<feature type="transmembrane region" description="Helical" evidence="9">
    <location>
        <begin position="37"/>
        <end position="57"/>
    </location>
</feature>
<feature type="transmembrane region" description="Helical" evidence="9">
    <location>
        <begin position="223"/>
        <end position="253"/>
    </location>
</feature>
<keyword evidence="2" id="KW-0813">Transport</keyword>
<evidence type="ECO:0000256" key="6">
    <source>
        <dbReference type="ARBA" id="ARBA00022989"/>
    </source>
</evidence>
<keyword evidence="3" id="KW-1003">Cell membrane</keyword>
<feature type="transmembrane region" description="Helical" evidence="9">
    <location>
        <begin position="6"/>
        <end position="30"/>
    </location>
</feature>
<comment type="caution">
    <text evidence="10">The sequence shown here is derived from an EMBL/GenBank/DDBJ whole genome shotgun (WGS) entry which is preliminary data.</text>
</comment>
<dbReference type="GeneID" id="68617292"/>
<dbReference type="CDD" id="cd06582">
    <property type="entry name" value="TM_PBP1_LivH_like"/>
    <property type="match status" value="1"/>
</dbReference>
<dbReference type="Proteomes" id="UP001501729">
    <property type="component" value="Unassembled WGS sequence"/>
</dbReference>
<evidence type="ECO:0000256" key="2">
    <source>
        <dbReference type="ARBA" id="ARBA00022448"/>
    </source>
</evidence>
<proteinExistence type="inferred from homology"/>
<comment type="similarity">
    <text evidence="8">Belongs to the binding-protein-dependent transport system permease family. LivHM subfamily.</text>
</comment>
<keyword evidence="5" id="KW-0029">Amino-acid transport</keyword>
<dbReference type="Pfam" id="PF02653">
    <property type="entry name" value="BPD_transp_2"/>
    <property type="match status" value="1"/>
</dbReference>
<dbReference type="InterPro" id="IPR001851">
    <property type="entry name" value="ABC_transp_permease"/>
</dbReference>
<dbReference type="GO" id="GO:0006865">
    <property type="term" value="P:amino acid transport"/>
    <property type="evidence" value="ECO:0007669"/>
    <property type="project" value="UniProtKB-KW"/>
</dbReference>
<evidence type="ECO:0000256" key="9">
    <source>
        <dbReference type="SAM" id="Phobius"/>
    </source>
</evidence>
<name>A0AAV3URV7_9EURY</name>
<evidence type="ECO:0000313" key="10">
    <source>
        <dbReference type="EMBL" id="GAA5065666.1"/>
    </source>
</evidence>
<protein>
    <submittedName>
        <fullName evidence="10">Branched-chain amino acid ABC transporter permease</fullName>
    </submittedName>
</protein>
<accession>A0AAV3URV7</accession>
<evidence type="ECO:0000256" key="3">
    <source>
        <dbReference type="ARBA" id="ARBA00022475"/>
    </source>
</evidence>
<dbReference type="AlphaFoldDB" id="A0AAV3URV7"/>
<evidence type="ECO:0000256" key="8">
    <source>
        <dbReference type="ARBA" id="ARBA00037998"/>
    </source>
</evidence>
<keyword evidence="4 9" id="KW-0812">Transmembrane</keyword>
<comment type="subcellular location">
    <subcellularLocation>
        <location evidence="1">Cell membrane</location>
        <topology evidence="1">Multi-pass membrane protein</topology>
    </subcellularLocation>
</comment>
<gene>
    <name evidence="10" type="ORF">GCM10025751_56860</name>
</gene>
<dbReference type="RefSeq" id="WP_227779140.1">
    <property type="nucleotide sequence ID" value="NZ_BAABKX010000030.1"/>
</dbReference>
<evidence type="ECO:0000313" key="11">
    <source>
        <dbReference type="Proteomes" id="UP001501729"/>
    </source>
</evidence>
<keyword evidence="6 9" id="KW-1133">Transmembrane helix</keyword>
<sequence>MVSPELIIQQIVNGVFFGGQLALIAVGLTLIWGVARVLNFSHGALFMIGGFVGFFALEISGSIFVAILSSILVVFAVGWIIEYALIEPLRDREEFDIASMVITLGFAIFIENAILVEIGSSRRAFPQITNAAWELAGITVNAQRLLIFLISVVALSLLFLVISRTKLGLAIRAVSQDSETALLMGIRPKRIYAITFGVSAALAGLAGVLLAPLFAIYPSVGWYPFLLAFIVVMVGGLGSVRGTLIAAIGLAVIRSLSMIWVASETAMIILFVIMIIILVATPDGIGGWISG</sequence>
<evidence type="ECO:0000256" key="4">
    <source>
        <dbReference type="ARBA" id="ARBA00022692"/>
    </source>
</evidence>
<dbReference type="GO" id="GO:0022857">
    <property type="term" value="F:transmembrane transporter activity"/>
    <property type="evidence" value="ECO:0007669"/>
    <property type="project" value="InterPro"/>
</dbReference>
<dbReference type="EMBL" id="BAABKX010000030">
    <property type="protein sequence ID" value="GAA5065666.1"/>
    <property type="molecule type" value="Genomic_DNA"/>
</dbReference>
<dbReference type="GO" id="GO:0005886">
    <property type="term" value="C:plasma membrane"/>
    <property type="evidence" value="ECO:0007669"/>
    <property type="project" value="UniProtKB-SubCell"/>
</dbReference>
<dbReference type="InterPro" id="IPR052157">
    <property type="entry name" value="BCAA_transport_permease"/>
</dbReference>
<evidence type="ECO:0000256" key="1">
    <source>
        <dbReference type="ARBA" id="ARBA00004651"/>
    </source>
</evidence>
<reference evidence="10 11" key="1">
    <citation type="journal article" date="2019" name="Int. J. Syst. Evol. Microbiol.">
        <title>The Global Catalogue of Microorganisms (GCM) 10K type strain sequencing project: providing services to taxonomists for standard genome sequencing and annotation.</title>
        <authorList>
            <consortium name="The Broad Institute Genomics Platform"/>
            <consortium name="The Broad Institute Genome Sequencing Center for Infectious Disease"/>
            <person name="Wu L."/>
            <person name="Ma J."/>
        </authorList>
    </citation>
    <scope>NUCLEOTIDE SEQUENCE [LARGE SCALE GENOMIC DNA]</scope>
    <source>
        <strain evidence="10 11">JCM 17504</strain>
    </source>
</reference>
<keyword evidence="7 9" id="KW-0472">Membrane</keyword>
<organism evidence="10 11">
    <name type="scientific">Haladaptatus pallidirubidus</name>
    <dbReference type="NCBI Taxonomy" id="1008152"/>
    <lineage>
        <taxon>Archaea</taxon>
        <taxon>Methanobacteriati</taxon>
        <taxon>Methanobacteriota</taxon>
        <taxon>Stenosarchaea group</taxon>
        <taxon>Halobacteria</taxon>
        <taxon>Halobacteriales</taxon>
        <taxon>Haladaptataceae</taxon>
        <taxon>Haladaptatus</taxon>
    </lineage>
</organism>
<feature type="transmembrane region" description="Helical" evidence="9">
    <location>
        <begin position="97"/>
        <end position="116"/>
    </location>
</feature>
<feature type="transmembrane region" description="Helical" evidence="9">
    <location>
        <begin position="191"/>
        <end position="217"/>
    </location>
</feature>
<dbReference type="PANTHER" id="PTHR11795:SF445">
    <property type="entry name" value="AMINO ACID ABC TRANSPORTER PERMEASE PROTEIN"/>
    <property type="match status" value="1"/>
</dbReference>
<feature type="transmembrane region" description="Helical" evidence="9">
    <location>
        <begin position="265"/>
        <end position="289"/>
    </location>
</feature>
<feature type="transmembrane region" description="Helical" evidence="9">
    <location>
        <begin position="63"/>
        <end position="85"/>
    </location>
</feature>
<evidence type="ECO:0000256" key="5">
    <source>
        <dbReference type="ARBA" id="ARBA00022970"/>
    </source>
</evidence>
<dbReference type="PANTHER" id="PTHR11795">
    <property type="entry name" value="BRANCHED-CHAIN AMINO ACID TRANSPORT SYSTEM PERMEASE PROTEIN LIVH"/>
    <property type="match status" value="1"/>
</dbReference>
<feature type="transmembrane region" description="Helical" evidence="9">
    <location>
        <begin position="145"/>
        <end position="162"/>
    </location>
</feature>
<evidence type="ECO:0000256" key="7">
    <source>
        <dbReference type="ARBA" id="ARBA00023136"/>
    </source>
</evidence>